<dbReference type="OrthoDB" id="89900at2157"/>
<evidence type="ECO:0000256" key="2">
    <source>
        <dbReference type="ARBA" id="ARBA00022448"/>
    </source>
</evidence>
<keyword evidence="8" id="KW-0868">Chloride</keyword>
<feature type="transmembrane region" description="Helical" evidence="10">
    <location>
        <begin position="172"/>
        <end position="193"/>
    </location>
</feature>
<dbReference type="SUPFAM" id="SSF81340">
    <property type="entry name" value="Clc chloride channel"/>
    <property type="match status" value="1"/>
</dbReference>
<feature type="transmembrane region" description="Helical" evidence="10">
    <location>
        <begin position="247"/>
        <end position="264"/>
    </location>
</feature>
<name>F8AN81_METOI</name>
<feature type="transmembrane region" description="Helical" evidence="10">
    <location>
        <begin position="284"/>
        <end position="303"/>
    </location>
</feature>
<protein>
    <submittedName>
        <fullName evidence="11">Cl-channel voltage-gated family protein</fullName>
    </submittedName>
</protein>
<dbReference type="CDD" id="cd00400">
    <property type="entry name" value="Voltage_gated_ClC"/>
    <property type="match status" value="1"/>
</dbReference>
<feature type="transmembrane region" description="Helical" evidence="10">
    <location>
        <begin position="137"/>
        <end position="160"/>
    </location>
</feature>
<dbReference type="GO" id="GO:0034707">
    <property type="term" value="C:chloride channel complex"/>
    <property type="evidence" value="ECO:0007669"/>
    <property type="project" value="UniProtKB-KW"/>
</dbReference>
<keyword evidence="7" id="KW-0869">Chloride channel</keyword>
<dbReference type="HOGENOM" id="CLU_015263_5_3_2"/>
<evidence type="ECO:0000256" key="1">
    <source>
        <dbReference type="ARBA" id="ARBA00004141"/>
    </source>
</evidence>
<keyword evidence="6 10" id="KW-0472">Membrane</keyword>
<dbReference type="Proteomes" id="UP000009296">
    <property type="component" value="Chromosome"/>
</dbReference>
<evidence type="ECO:0000313" key="11">
    <source>
        <dbReference type="EMBL" id="AEH07000.1"/>
    </source>
</evidence>
<feature type="transmembrane region" description="Helical" evidence="10">
    <location>
        <begin position="85"/>
        <end position="105"/>
    </location>
</feature>
<dbReference type="RefSeq" id="WP_013867184.1">
    <property type="nucleotide sequence ID" value="NC_015636.1"/>
</dbReference>
<keyword evidence="2" id="KW-0813">Transport</keyword>
<organism evidence="11 12">
    <name type="scientific">Methanothermococcus okinawensis (strain DSM 14208 / JCM 11175 / IH1)</name>
    <dbReference type="NCBI Taxonomy" id="647113"/>
    <lineage>
        <taxon>Archaea</taxon>
        <taxon>Methanobacteriati</taxon>
        <taxon>Methanobacteriota</taxon>
        <taxon>Methanomada group</taxon>
        <taxon>Methanococci</taxon>
        <taxon>Methanococcales</taxon>
        <taxon>Methanococcaceae</taxon>
        <taxon>Methanothermococcus</taxon>
    </lineage>
</organism>
<dbReference type="STRING" id="647113.Metok_1030"/>
<feature type="transmembrane region" description="Helical" evidence="10">
    <location>
        <begin position="21"/>
        <end position="41"/>
    </location>
</feature>
<accession>F8AN81</accession>
<dbReference type="InterPro" id="IPR050368">
    <property type="entry name" value="ClC-type_chloride_channel"/>
</dbReference>
<dbReference type="EMBL" id="CP002792">
    <property type="protein sequence ID" value="AEH07000.1"/>
    <property type="molecule type" value="Genomic_DNA"/>
</dbReference>
<comment type="subcellular location">
    <subcellularLocation>
        <location evidence="1">Membrane</location>
        <topology evidence="1">Multi-pass membrane protein</topology>
    </subcellularLocation>
</comment>
<keyword evidence="4 10" id="KW-1133">Transmembrane helix</keyword>
<dbReference type="Pfam" id="PF00654">
    <property type="entry name" value="Voltage_CLC"/>
    <property type="match status" value="1"/>
</dbReference>
<dbReference type="Gene3D" id="1.10.3080.10">
    <property type="entry name" value="Clc chloride channel"/>
    <property type="match status" value="1"/>
</dbReference>
<dbReference type="InterPro" id="IPR014743">
    <property type="entry name" value="Cl-channel_core"/>
</dbReference>
<evidence type="ECO:0000256" key="10">
    <source>
        <dbReference type="SAM" id="Phobius"/>
    </source>
</evidence>
<keyword evidence="12" id="KW-1185">Reference proteome</keyword>
<evidence type="ECO:0000256" key="3">
    <source>
        <dbReference type="ARBA" id="ARBA00022692"/>
    </source>
</evidence>
<feature type="transmembrane region" description="Helical" evidence="10">
    <location>
        <begin position="364"/>
        <end position="384"/>
    </location>
</feature>
<keyword evidence="3 10" id="KW-0812">Transmembrane</keyword>
<evidence type="ECO:0000256" key="7">
    <source>
        <dbReference type="ARBA" id="ARBA00023173"/>
    </source>
</evidence>
<dbReference type="GO" id="GO:0005254">
    <property type="term" value="F:chloride channel activity"/>
    <property type="evidence" value="ECO:0007669"/>
    <property type="project" value="UniProtKB-KW"/>
</dbReference>
<reference evidence="11" key="1">
    <citation type="submission" date="2011-05" db="EMBL/GenBank/DDBJ databases">
        <title>Complete sequence of chromosome of Methanothermococcus okinawensis IH1.</title>
        <authorList>
            <consortium name="US DOE Joint Genome Institute"/>
            <person name="Lucas S."/>
            <person name="Han J."/>
            <person name="Lapidus A."/>
            <person name="Cheng J.-F."/>
            <person name="Goodwin L."/>
            <person name="Pitluck S."/>
            <person name="Peters L."/>
            <person name="Mikhailova N."/>
            <person name="Held B."/>
            <person name="Han C."/>
            <person name="Tapia R."/>
            <person name="Land M."/>
            <person name="Hauser L."/>
            <person name="Kyrpides N."/>
            <person name="Ivanova N."/>
            <person name="Pagani I."/>
            <person name="Sieprawska-Lupa M."/>
            <person name="Takai K."/>
            <person name="Miyazaki J."/>
            <person name="Whitman W."/>
            <person name="Woyke T."/>
        </authorList>
    </citation>
    <scope>NUCLEOTIDE SEQUENCE [LARGE SCALE GENOMIC DNA]</scope>
    <source>
        <strain evidence="11">IH1</strain>
    </source>
</reference>
<gene>
    <name evidence="11" type="ordered locus">Metok_1030</name>
</gene>
<dbReference type="AlphaFoldDB" id="F8AN81"/>
<evidence type="ECO:0000256" key="4">
    <source>
        <dbReference type="ARBA" id="ARBA00022989"/>
    </source>
</evidence>
<proteinExistence type="predicted"/>
<dbReference type="PANTHER" id="PTHR43427">
    <property type="entry name" value="CHLORIDE CHANNEL PROTEIN CLC-E"/>
    <property type="match status" value="1"/>
</dbReference>
<evidence type="ECO:0000256" key="8">
    <source>
        <dbReference type="ARBA" id="ARBA00023214"/>
    </source>
</evidence>
<dbReference type="GeneID" id="10773186"/>
<evidence type="ECO:0000256" key="5">
    <source>
        <dbReference type="ARBA" id="ARBA00023065"/>
    </source>
</evidence>
<evidence type="ECO:0000313" key="12">
    <source>
        <dbReference type="Proteomes" id="UP000009296"/>
    </source>
</evidence>
<dbReference type="PRINTS" id="PR00762">
    <property type="entry name" value="CLCHANNEL"/>
</dbReference>
<keyword evidence="5" id="KW-0406">Ion transport</keyword>
<sequence>MDRKQGLNVFKHIFKWTIISAIIGVVGSLSSIIITKIIILLSHLSHNNIYLIPIVLAFAGYLVDRYPYLKGPGVDRTLNAYNNKILLNPFIGFLKVIISGIVIGVGGSGGKVGPSIQASASFADYIFKKFKLKNRKALFISGIAGGISGDLCAPLGSAIFAAEIVKREGFEYISCFPAIMSSIFGYLSFFWIFKQERLFTPPIYHITILNLPNIFLCAIFCGAMSYIYIHTFDIVRTFFNKLPYPQYLKSFIGGCIVASIGYFIPQSLGLGAELVHQFLTLKYGIVALFLILFGKIFTTSFTVGSGTPGGLVIPSIVIGSSAGALYGTLIGAHTLVPFVVVGIATSLSAMANVPLASAILCTEIFGFDCAIPSAIGALMGFQLVRWKTIYENIKF</sequence>
<keyword evidence="9" id="KW-0407">Ion channel</keyword>
<evidence type="ECO:0000256" key="6">
    <source>
        <dbReference type="ARBA" id="ARBA00023136"/>
    </source>
</evidence>
<evidence type="ECO:0000256" key="9">
    <source>
        <dbReference type="ARBA" id="ARBA00023303"/>
    </source>
</evidence>
<dbReference type="eggNOG" id="arCOG02569">
    <property type="taxonomic scope" value="Archaea"/>
</dbReference>
<feature type="transmembrane region" description="Helical" evidence="10">
    <location>
        <begin position="213"/>
        <end position="235"/>
    </location>
</feature>
<dbReference type="InterPro" id="IPR001807">
    <property type="entry name" value="ClC"/>
</dbReference>
<dbReference type="PANTHER" id="PTHR43427:SF6">
    <property type="entry name" value="CHLORIDE CHANNEL PROTEIN CLC-E"/>
    <property type="match status" value="1"/>
</dbReference>
<dbReference type="KEGG" id="mok:Metok_1030"/>